<dbReference type="Proteomes" id="UP000070133">
    <property type="component" value="Unassembled WGS sequence"/>
</dbReference>
<evidence type="ECO:0000256" key="2">
    <source>
        <dbReference type="SAM" id="Phobius"/>
    </source>
</evidence>
<sequence length="175" mass="19201">MPPKKDGLKTEDIIGIVIGTVVGTGLLLALIIVFRQRRRERRLRREFEKTATFAEGATTAYRKQSLGTEDEEMSPRPSSNAVSRSISASRSSQAPAVSELNPYNFRMRPELATIQSSSRVELLSDKKAVGARSGPHELEAGTVTFPRSARVASHVLGESDSEAESPVVEMKEFKI</sequence>
<feature type="region of interest" description="Disordered" evidence="1">
    <location>
        <begin position="58"/>
        <end position="102"/>
    </location>
</feature>
<protein>
    <submittedName>
        <fullName evidence="3">Uncharacterized protein</fullName>
    </submittedName>
</protein>
<dbReference type="AlphaFoldDB" id="A0A139H267"/>
<keyword evidence="2" id="KW-0812">Transmembrane</keyword>
<keyword evidence="4" id="KW-1185">Reference proteome</keyword>
<evidence type="ECO:0000313" key="3">
    <source>
        <dbReference type="EMBL" id="KXS96534.1"/>
    </source>
</evidence>
<accession>A0A139H267</accession>
<feature type="compositionally biased region" description="Low complexity" evidence="1">
    <location>
        <begin position="76"/>
        <end position="94"/>
    </location>
</feature>
<name>A0A139H267_9PEZI</name>
<evidence type="ECO:0000313" key="4">
    <source>
        <dbReference type="Proteomes" id="UP000070133"/>
    </source>
</evidence>
<evidence type="ECO:0000256" key="1">
    <source>
        <dbReference type="SAM" id="MobiDB-lite"/>
    </source>
</evidence>
<gene>
    <name evidence="3" type="ORF">AC578_5835</name>
</gene>
<organism evidence="3 4">
    <name type="scientific">Pseudocercospora eumusae</name>
    <dbReference type="NCBI Taxonomy" id="321146"/>
    <lineage>
        <taxon>Eukaryota</taxon>
        <taxon>Fungi</taxon>
        <taxon>Dikarya</taxon>
        <taxon>Ascomycota</taxon>
        <taxon>Pezizomycotina</taxon>
        <taxon>Dothideomycetes</taxon>
        <taxon>Dothideomycetidae</taxon>
        <taxon>Mycosphaerellales</taxon>
        <taxon>Mycosphaerellaceae</taxon>
        <taxon>Pseudocercospora</taxon>
    </lineage>
</organism>
<dbReference type="OrthoDB" id="3650172at2759"/>
<proteinExistence type="predicted"/>
<dbReference type="EMBL" id="LFZN01000172">
    <property type="protein sequence ID" value="KXS96534.1"/>
    <property type="molecule type" value="Genomic_DNA"/>
</dbReference>
<keyword evidence="2" id="KW-1133">Transmembrane helix</keyword>
<feature type="transmembrane region" description="Helical" evidence="2">
    <location>
        <begin position="13"/>
        <end position="34"/>
    </location>
</feature>
<keyword evidence="2" id="KW-0472">Membrane</keyword>
<comment type="caution">
    <text evidence="3">The sequence shown here is derived from an EMBL/GenBank/DDBJ whole genome shotgun (WGS) entry which is preliminary data.</text>
</comment>
<reference evidence="3 4" key="1">
    <citation type="submission" date="2015-07" db="EMBL/GenBank/DDBJ databases">
        <title>Comparative genomics of the Sigatoka disease complex on banana suggests a link between parallel evolutionary changes in Pseudocercospora fijiensis and Pseudocercospora eumusae and increased virulence on the banana host.</title>
        <authorList>
            <person name="Chang T.-C."/>
            <person name="Salvucci A."/>
            <person name="Crous P.W."/>
            <person name="Stergiopoulos I."/>
        </authorList>
    </citation>
    <scope>NUCLEOTIDE SEQUENCE [LARGE SCALE GENOMIC DNA]</scope>
    <source>
        <strain evidence="3 4">CBS 114824</strain>
    </source>
</reference>